<organism evidence="3 4">
    <name type="scientific">Cerrena zonata</name>
    <dbReference type="NCBI Taxonomy" id="2478898"/>
    <lineage>
        <taxon>Eukaryota</taxon>
        <taxon>Fungi</taxon>
        <taxon>Dikarya</taxon>
        <taxon>Basidiomycota</taxon>
        <taxon>Agaricomycotina</taxon>
        <taxon>Agaricomycetes</taxon>
        <taxon>Polyporales</taxon>
        <taxon>Cerrenaceae</taxon>
        <taxon>Cerrena</taxon>
    </lineage>
</organism>
<feature type="transmembrane region" description="Helical" evidence="1">
    <location>
        <begin position="112"/>
        <end position="133"/>
    </location>
</feature>
<keyword evidence="1" id="KW-0472">Membrane</keyword>
<dbReference type="EMBL" id="JASBNA010000016">
    <property type="protein sequence ID" value="KAK7686673.1"/>
    <property type="molecule type" value="Genomic_DNA"/>
</dbReference>
<dbReference type="AlphaFoldDB" id="A0AAW0G9Q5"/>
<feature type="transmembrane region" description="Helical" evidence="1">
    <location>
        <begin position="221"/>
        <end position="239"/>
    </location>
</feature>
<keyword evidence="1" id="KW-0812">Transmembrane</keyword>
<gene>
    <name evidence="3" type="ORF">QCA50_010273</name>
</gene>
<keyword evidence="4" id="KW-1185">Reference proteome</keyword>
<dbReference type="Proteomes" id="UP001385951">
    <property type="component" value="Unassembled WGS sequence"/>
</dbReference>
<feature type="transmembrane region" description="Helical" evidence="1">
    <location>
        <begin position="153"/>
        <end position="174"/>
    </location>
</feature>
<reference evidence="3 4" key="1">
    <citation type="submission" date="2022-09" db="EMBL/GenBank/DDBJ databases">
        <authorList>
            <person name="Palmer J.M."/>
        </authorList>
    </citation>
    <scope>NUCLEOTIDE SEQUENCE [LARGE SCALE GENOMIC DNA]</scope>
    <source>
        <strain evidence="3 4">DSM 7382</strain>
    </source>
</reference>
<evidence type="ECO:0000313" key="3">
    <source>
        <dbReference type="EMBL" id="KAK7686673.1"/>
    </source>
</evidence>
<comment type="caution">
    <text evidence="3">The sequence shown here is derived from an EMBL/GenBank/DDBJ whole genome shotgun (WGS) entry which is preliminary data.</text>
</comment>
<evidence type="ECO:0000313" key="4">
    <source>
        <dbReference type="Proteomes" id="UP001385951"/>
    </source>
</evidence>
<proteinExistence type="predicted"/>
<keyword evidence="1" id="KW-1133">Transmembrane helix</keyword>
<accession>A0AAW0G9Q5</accession>
<evidence type="ECO:0000259" key="2">
    <source>
        <dbReference type="Pfam" id="PF20151"/>
    </source>
</evidence>
<dbReference type="InterPro" id="IPR045340">
    <property type="entry name" value="DUF6533"/>
</dbReference>
<feature type="transmembrane region" description="Helical" evidence="1">
    <location>
        <begin position="195"/>
        <end position="215"/>
    </location>
</feature>
<feature type="transmembrane region" description="Helical" evidence="1">
    <location>
        <begin position="43"/>
        <end position="63"/>
    </location>
</feature>
<feature type="domain" description="DUF6533" evidence="2">
    <location>
        <begin position="8"/>
        <end position="51"/>
    </location>
</feature>
<feature type="transmembrane region" description="Helical" evidence="1">
    <location>
        <begin position="75"/>
        <end position="100"/>
    </location>
</feature>
<dbReference type="Pfam" id="PF20151">
    <property type="entry name" value="DUF6533"/>
    <property type="match status" value="1"/>
</dbReference>
<sequence length="276" mass="30399">MDPNTSSALSAVVVLICEALAHIDDEVQYIWRRESCWSKWAYLYLRFSPILLLGAALTATTSGDSDVTYNMVTCQVFYGFMVFGMNMSVWVVDSLLIARVSALYYLSRKVSYILRVMLAAELITMVIACGLSIPKATFVPGCLTASMPRVCLASLLSSVLSQIILFVLTIVHFLRSRNGELPKGSIETILTRDGTWAFGVTSLVNVCNVLVFHFSGFGLDGFGNIVSFWTLVAFSALGCRIQLNLYQKTAITCPEEDSYSLGVLSSINFTHTLQDV</sequence>
<evidence type="ECO:0000256" key="1">
    <source>
        <dbReference type="SAM" id="Phobius"/>
    </source>
</evidence>
<name>A0AAW0G9Q5_9APHY</name>
<protein>
    <recommendedName>
        <fullName evidence="2">DUF6533 domain-containing protein</fullName>
    </recommendedName>
</protein>